<keyword evidence="7" id="KW-1185">Reference proteome</keyword>
<organism evidence="6 7">
    <name type="scientific">Streptomyces camelliae</name>
    <dbReference type="NCBI Taxonomy" id="3004093"/>
    <lineage>
        <taxon>Bacteria</taxon>
        <taxon>Bacillati</taxon>
        <taxon>Actinomycetota</taxon>
        <taxon>Actinomycetes</taxon>
        <taxon>Kitasatosporales</taxon>
        <taxon>Streptomycetaceae</taxon>
        <taxon>Streptomyces</taxon>
    </lineage>
</organism>
<accession>A0ABY7PG10</accession>
<protein>
    <submittedName>
        <fullName evidence="6">4'-phosphopantetheinyl transferase superfamily protein</fullName>
    </submittedName>
</protein>
<evidence type="ECO:0000313" key="6">
    <source>
        <dbReference type="EMBL" id="WBO69579.1"/>
    </source>
</evidence>
<dbReference type="InterPro" id="IPR037143">
    <property type="entry name" value="4-PPantetheinyl_Trfase_dom_sf"/>
</dbReference>
<feature type="domain" description="4'-phosphopantetheinyl transferase N-terminal" evidence="5">
    <location>
        <begin position="28"/>
        <end position="108"/>
    </location>
</feature>
<dbReference type="Pfam" id="PF22624">
    <property type="entry name" value="AASDHPPT_N"/>
    <property type="match status" value="1"/>
</dbReference>
<dbReference type="EMBL" id="CP115301">
    <property type="protein sequence ID" value="WBO69579.1"/>
    <property type="molecule type" value="Genomic_DNA"/>
</dbReference>
<name>A0ABY7PG10_9ACTN</name>
<feature type="compositionally biased region" description="Basic and acidic residues" evidence="3">
    <location>
        <begin position="255"/>
        <end position="289"/>
    </location>
</feature>
<dbReference type="InterPro" id="IPR050559">
    <property type="entry name" value="P-Pant_transferase_sf"/>
</dbReference>
<comment type="similarity">
    <text evidence="1">Belongs to the P-Pant transferase superfamily. Gsp/Sfp/HetI/AcpT family.</text>
</comment>
<evidence type="ECO:0000256" key="3">
    <source>
        <dbReference type="SAM" id="MobiDB-lite"/>
    </source>
</evidence>
<proteinExistence type="inferred from homology"/>
<reference evidence="6 7" key="1">
    <citation type="submission" date="2022-12" db="EMBL/GenBank/DDBJ databases">
        <title>HUAS 2-6.</title>
        <authorList>
            <person name="Mo P."/>
        </authorList>
    </citation>
    <scope>NUCLEOTIDE SEQUENCE [LARGE SCALE GENOMIC DNA]</scope>
    <source>
        <strain evidence="6 7">HUAS 2-6</strain>
        <plasmid evidence="6 7">punmamed1</plasmid>
    </source>
</reference>
<dbReference type="PANTHER" id="PTHR12215">
    <property type="entry name" value="PHOSPHOPANTETHEINE TRANSFERASE"/>
    <property type="match status" value="1"/>
</dbReference>
<dbReference type="Proteomes" id="UP001212326">
    <property type="component" value="Plasmid punmamed1"/>
</dbReference>
<evidence type="ECO:0000313" key="7">
    <source>
        <dbReference type="Proteomes" id="UP001212326"/>
    </source>
</evidence>
<dbReference type="InterPro" id="IPR008278">
    <property type="entry name" value="4-PPantetheinyl_Trfase_dom"/>
</dbReference>
<dbReference type="Pfam" id="PF01648">
    <property type="entry name" value="ACPS"/>
    <property type="match status" value="1"/>
</dbReference>
<evidence type="ECO:0000259" key="4">
    <source>
        <dbReference type="Pfam" id="PF01648"/>
    </source>
</evidence>
<gene>
    <name evidence="6" type="ORF">O1G22_43295</name>
</gene>
<dbReference type="PANTHER" id="PTHR12215:SF10">
    <property type="entry name" value="L-AMINOADIPATE-SEMIALDEHYDE DEHYDROGENASE-PHOSPHOPANTETHEINYL TRANSFERASE"/>
    <property type="match status" value="1"/>
</dbReference>
<dbReference type="SUPFAM" id="SSF56214">
    <property type="entry name" value="4'-phosphopantetheinyl transferase"/>
    <property type="match status" value="2"/>
</dbReference>
<sequence>MTPVAVASPRVLLLAHDLRSPGTEELARTVFEVLPPAERERILRKRVTADRTRSLIGRWLARRAAAWIVGTPWTTLGTGQHPGGQPYVVARPQLSLSIAHSGRYALAAVALGARVGVDTEQVARVTRLPDDVFLGPGERAALHAMPQDAECRAALWVLKEAAAKLTGQGLRAGLRSIRFECPGARFPLAARTPYVAAEFSAFRLPGGYVAAVGLSAGRPPREPVFVTPPFVRQPWRQEGRTAFMNDPVQQNSLGRTDDHLAEPERAPRSDVGRDDDNEEAEQHIWRSVN</sequence>
<keyword evidence="6" id="KW-0614">Plasmid</keyword>
<evidence type="ECO:0000256" key="1">
    <source>
        <dbReference type="ARBA" id="ARBA00010990"/>
    </source>
</evidence>
<evidence type="ECO:0000259" key="5">
    <source>
        <dbReference type="Pfam" id="PF22624"/>
    </source>
</evidence>
<dbReference type="InterPro" id="IPR055066">
    <property type="entry name" value="AASDHPPT_N"/>
</dbReference>
<feature type="region of interest" description="Disordered" evidence="3">
    <location>
        <begin position="242"/>
        <end position="289"/>
    </location>
</feature>
<dbReference type="Gene3D" id="3.90.470.20">
    <property type="entry name" value="4'-phosphopantetheinyl transferase domain"/>
    <property type="match status" value="2"/>
</dbReference>
<feature type="domain" description="4'-phosphopantetheinyl transferase" evidence="4">
    <location>
        <begin position="114"/>
        <end position="190"/>
    </location>
</feature>
<evidence type="ECO:0000256" key="2">
    <source>
        <dbReference type="ARBA" id="ARBA00022679"/>
    </source>
</evidence>
<keyword evidence="2 6" id="KW-0808">Transferase</keyword>
<dbReference type="GO" id="GO:0016740">
    <property type="term" value="F:transferase activity"/>
    <property type="evidence" value="ECO:0007669"/>
    <property type="project" value="UniProtKB-KW"/>
</dbReference>
<geneLocation type="plasmid" evidence="6 7">
    <name>punmamed1</name>
</geneLocation>
<dbReference type="RefSeq" id="WP_270086759.1">
    <property type="nucleotide sequence ID" value="NZ_CP115301.1"/>
</dbReference>